<protein>
    <submittedName>
        <fullName evidence="1">Uncharacterized protein</fullName>
    </submittedName>
</protein>
<dbReference type="AlphaFoldDB" id="A0A0F9G498"/>
<gene>
    <name evidence="1" type="ORF">LCGC14_1956700</name>
</gene>
<comment type="caution">
    <text evidence="1">The sequence shown here is derived from an EMBL/GenBank/DDBJ whole genome shotgun (WGS) entry which is preliminary data.</text>
</comment>
<organism evidence="1">
    <name type="scientific">marine sediment metagenome</name>
    <dbReference type="NCBI Taxonomy" id="412755"/>
    <lineage>
        <taxon>unclassified sequences</taxon>
        <taxon>metagenomes</taxon>
        <taxon>ecological metagenomes</taxon>
    </lineage>
</organism>
<reference evidence="1" key="1">
    <citation type="journal article" date="2015" name="Nature">
        <title>Complex archaea that bridge the gap between prokaryotes and eukaryotes.</title>
        <authorList>
            <person name="Spang A."/>
            <person name="Saw J.H."/>
            <person name="Jorgensen S.L."/>
            <person name="Zaremba-Niedzwiedzka K."/>
            <person name="Martijn J."/>
            <person name="Lind A.E."/>
            <person name="van Eijk R."/>
            <person name="Schleper C."/>
            <person name="Guy L."/>
            <person name="Ettema T.J."/>
        </authorList>
    </citation>
    <scope>NUCLEOTIDE SEQUENCE</scope>
</reference>
<dbReference type="EMBL" id="LAZR01021462">
    <property type="protein sequence ID" value="KKL85246.1"/>
    <property type="molecule type" value="Genomic_DNA"/>
</dbReference>
<sequence length="26" mass="2747">MKAKINRTSLCLGIDDSPLGSRASGR</sequence>
<name>A0A0F9G498_9ZZZZ</name>
<evidence type="ECO:0000313" key="1">
    <source>
        <dbReference type="EMBL" id="KKL85246.1"/>
    </source>
</evidence>
<proteinExistence type="predicted"/>
<accession>A0A0F9G498</accession>
<feature type="non-terminal residue" evidence="1">
    <location>
        <position position="26"/>
    </location>
</feature>